<dbReference type="AlphaFoldDB" id="A0AAU9II05"/>
<dbReference type="Gene3D" id="2.60.40.1180">
    <property type="entry name" value="Golgi alpha-mannosidase II"/>
    <property type="match status" value="1"/>
</dbReference>
<accession>A0AAU9II05</accession>
<dbReference type="PANTHER" id="PTHR11607:SF3">
    <property type="entry name" value="LYSOSOMAL ALPHA-MANNOSIDASE"/>
    <property type="match status" value="1"/>
</dbReference>
<dbReference type="InterPro" id="IPR011682">
    <property type="entry name" value="Glyco_hydro_38_C"/>
</dbReference>
<evidence type="ECO:0000256" key="6">
    <source>
        <dbReference type="ARBA" id="ARBA00023295"/>
    </source>
</evidence>
<dbReference type="Pfam" id="PF07748">
    <property type="entry name" value="Glyco_hydro_38C"/>
    <property type="match status" value="1"/>
</dbReference>
<dbReference type="Pfam" id="PF01074">
    <property type="entry name" value="Glyco_hydro_38N"/>
    <property type="match status" value="1"/>
</dbReference>
<dbReference type="InterPro" id="IPR028995">
    <property type="entry name" value="Glyco_hydro_57/38_cen_sf"/>
</dbReference>
<comment type="cofactor">
    <cofactor evidence="7">
        <name>Zn(2+)</name>
        <dbReference type="ChEBI" id="CHEBI:29105"/>
    </cofactor>
    <text evidence="7">Binds 1 zinc ion per subunit.</text>
</comment>
<evidence type="ECO:0000256" key="1">
    <source>
        <dbReference type="ARBA" id="ARBA00009792"/>
    </source>
</evidence>
<evidence type="ECO:0000256" key="8">
    <source>
        <dbReference type="SAM" id="MobiDB-lite"/>
    </source>
</evidence>
<dbReference type="InterPro" id="IPR013780">
    <property type="entry name" value="Glyco_hydro_b"/>
</dbReference>
<dbReference type="SMART" id="SM00872">
    <property type="entry name" value="Alpha-mann_mid"/>
    <property type="match status" value="1"/>
</dbReference>
<dbReference type="Gene3D" id="2.70.98.30">
    <property type="entry name" value="Golgi alpha-mannosidase II, domain 4"/>
    <property type="match status" value="1"/>
</dbReference>
<dbReference type="Gene3D" id="1.20.1270.50">
    <property type="entry name" value="Glycoside hydrolase family 38, central domain"/>
    <property type="match status" value="1"/>
</dbReference>
<keyword evidence="9" id="KW-0812">Transmembrane</keyword>
<dbReference type="SUPFAM" id="SSF74650">
    <property type="entry name" value="Galactose mutarotase-like"/>
    <property type="match status" value="1"/>
</dbReference>
<dbReference type="PANTHER" id="PTHR11607">
    <property type="entry name" value="ALPHA-MANNOSIDASE"/>
    <property type="match status" value="1"/>
</dbReference>
<reference evidence="11" key="1">
    <citation type="submission" date="2021-09" db="EMBL/GenBank/DDBJ databases">
        <authorList>
            <consortium name="AG Swart"/>
            <person name="Singh M."/>
            <person name="Singh A."/>
            <person name="Seah K."/>
            <person name="Emmerich C."/>
        </authorList>
    </citation>
    <scope>NUCLEOTIDE SEQUENCE</scope>
    <source>
        <strain evidence="11">ATCC30299</strain>
    </source>
</reference>
<keyword evidence="2 7" id="KW-0479">Metal-binding</keyword>
<dbReference type="SUPFAM" id="SSF88688">
    <property type="entry name" value="Families 57/38 glycoside transferase middle domain"/>
    <property type="match status" value="1"/>
</dbReference>
<gene>
    <name evidence="11" type="ORF">BSTOLATCC_MIC8741</name>
</gene>
<evidence type="ECO:0000256" key="9">
    <source>
        <dbReference type="SAM" id="Phobius"/>
    </source>
</evidence>
<name>A0AAU9II05_9CILI</name>
<dbReference type="InterPro" id="IPR037094">
    <property type="entry name" value="Glyco_hydro_38_cen_sf"/>
</dbReference>
<keyword evidence="9" id="KW-1133">Transmembrane helix</keyword>
<sequence>MWAFLLLLTVCSSIEVYIVPHSHCDPGWIETVKWYYDRQARSILNNIVVILQKDPRRKIVWSETSFLKIWMEEITDAKKDLFRQFVKNGQIEFVGGGFVQNDEANPDFEMVIRQLETGHQYLNQEFGINRVKVGWQIDPFGHSALTPSLWSKFGYEYLVTNRINILMRDELVREGNIEFLWEGVNFGYNESIFTHNLYDHYDPPPMLHPYKNHCFTKNNLSDELLSRCMKLLNELAKTRRSAYKHDKLMLLYGDDFYYMNSDEAEKLYQRIEALRDYAERSNEYPGLKIKIATASEYFEAVKSTSPKLSVYKGDLLPYVNFRAGREPAHWTGYYTTRPHLKQTIYYTHKLVRATEIVLALSKGASFFAGESSLALHHDAITGTCRPQVVEDYTERCIEEQKKAISAINDAIQDRFSSAETSFELAIPYRVLIVYNPLNWAKTNLFSLEADENVFIQIKNWQGEYVSSQSVKSILGNKKTVYAKIEVPALSFVTLFVNEYTESCEHCDKSSEQQENGKTISDKHFIINLNDFGMVQNIKKSGKKYDLKQTFWTYYGSRGGAYIFHPTNNGNEINDLSLDKIIVSKGPLLETVEVVWRRERKTWDADYYYQKIILYGEPRFIWKFGLFATSNEEILVRFSSDNITGDKWLLTSNSGDLRERKYFQETASKKGSNMYPVPGGFAVDMGKEYLKIFPKFSNGVAMVDNSSFELLLHRHLGQDDNFGLAYGVDDYMFLHYHFEVELGELTHRSYWKSYLEAKADIYAFPLINFDEFSISGEAWSSGVQINQTWDKETIYSLGFNHSDIYLSSAVIKNSQLVMRVMNLKDAAQSLYVKGFQFMKKKLFDGFLDASSVQVSWKRGKEFEYSQKPDTSMPKSLPRSDEDSKKGKAMLHPFEFSTFNVKIVPAGEEQEEGNEEEVIEETEGELEKTEGDTPLVTERPGVSQASFDDIQRLEYAIVFSLTGIALISIILHFKSKGKRKGID</sequence>
<keyword evidence="5" id="KW-1015">Disulfide bond</keyword>
<dbReference type="CDD" id="cd00451">
    <property type="entry name" value="GH38N_AMII_euk"/>
    <property type="match status" value="1"/>
</dbReference>
<comment type="similarity">
    <text evidence="1 7">Belongs to the glycosyl hydrolase 38 family.</text>
</comment>
<dbReference type="Proteomes" id="UP001162131">
    <property type="component" value="Unassembled WGS sequence"/>
</dbReference>
<dbReference type="Gene3D" id="3.20.110.10">
    <property type="entry name" value="Glycoside hydrolase 38, N terminal domain"/>
    <property type="match status" value="1"/>
</dbReference>
<evidence type="ECO:0000256" key="5">
    <source>
        <dbReference type="ARBA" id="ARBA00023157"/>
    </source>
</evidence>
<keyword evidence="3 7" id="KW-0378">Hydrolase</keyword>
<dbReference type="GO" id="GO:0046872">
    <property type="term" value="F:metal ion binding"/>
    <property type="evidence" value="ECO:0007669"/>
    <property type="project" value="UniProtKB-KW"/>
</dbReference>
<keyword evidence="9" id="KW-0472">Membrane</keyword>
<organism evidence="11 12">
    <name type="scientific">Blepharisma stoltei</name>
    <dbReference type="NCBI Taxonomy" id="1481888"/>
    <lineage>
        <taxon>Eukaryota</taxon>
        <taxon>Sar</taxon>
        <taxon>Alveolata</taxon>
        <taxon>Ciliophora</taxon>
        <taxon>Postciliodesmatophora</taxon>
        <taxon>Heterotrichea</taxon>
        <taxon>Heterotrichida</taxon>
        <taxon>Blepharismidae</taxon>
        <taxon>Blepharisma</taxon>
    </lineage>
</organism>
<dbReference type="InterPro" id="IPR050843">
    <property type="entry name" value="Glycosyl_Hydrlase_38"/>
</dbReference>
<feature type="region of interest" description="Disordered" evidence="8">
    <location>
        <begin position="905"/>
        <end position="938"/>
    </location>
</feature>
<feature type="domain" description="Glycoside hydrolase family 38 central" evidence="10">
    <location>
        <begin position="328"/>
        <end position="396"/>
    </location>
</feature>
<dbReference type="GO" id="GO:0030246">
    <property type="term" value="F:carbohydrate binding"/>
    <property type="evidence" value="ECO:0007669"/>
    <property type="project" value="InterPro"/>
</dbReference>
<keyword evidence="6 7" id="KW-0326">Glycosidase</keyword>
<keyword evidence="4 7" id="KW-0862">Zinc</keyword>
<evidence type="ECO:0000256" key="2">
    <source>
        <dbReference type="ARBA" id="ARBA00022723"/>
    </source>
</evidence>
<proteinExistence type="inferred from homology"/>
<dbReference type="SUPFAM" id="SSF88713">
    <property type="entry name" value="Glycoside hydrolase/deacetylase"/>
    <property type="match status" value="1"/>
</dbReference>
<evidence type="ECO:0000313" key="11">
    <source>
        <dbReference type="EMBL" id="CAG9313476.1"/>
    </source>
</evidence>
<evidence type="ECO:0000313" key="12">
    <source>
        <dbReference type="Proteomes" id="UP001162131"/>
    </source>
</evidence>
<dbReference type="GO" id="GO:0006013">
    <property type="term" value="P:mannose metabolic process"/>
    <property type="evidence" value="ECO:0007669"/>
    <property type="project" value="InterPro"/>
</dbReference>
<dbReference type="Pfam" id="PF09261">
    <property type="entry name" value="Alpha-mann_mid"/>
    <property type="match status" value="1"/>
</dbReference>
<evidence type="ECO:0000256" key="7">
    <source>
        <dbReference type="RuleBase" id="RU361199"/>
    </source>
</evidence>
<keyword evidence="12" id="KW-1185">Reference proteome</keyword>
<feature type="region of interest" description="Disordered" evidence="8">
    <location>
        <begin position="864"/>
        <end position="883"/>
    </location>
</feature>
<evidence type="ECO:0000256" key="3">
    <source>
        <dbReference type="ARBA" id="ARBA00022801"/>
    </source>
</evidence>
<dbReference type="InterPro" id="IPR015341">
    <property type="entry name" value="Glyco_hydro_38_cen"/>
</dbReference>
<feature type="compositionally biased region" description="Acidic residues" evidence="8">
    <location>
        <begin position="906"/>
        <end position="922"/>
    </location>
</feature>
<dbReference type="InterPro" id="IPR000602">
    <property type="entry name" value="Glyco_hydro_38_N"/>
</dbReference>
<dbReference type="InterPro" id="IPR027291">
    <property type="entry name" value="Glyco_hydro_38_N_sf"/>
</dbReference>
<evidence type="ECO:0000259" key="10">
    <source>
        <dbReference type="SMART" id="SM00872"/>
    </source>
</evidence>
<dbReference type="InterPro" id="IPR011330">
    <property type="entry name" value="Glyco_hydro/deAcase_b/a-brl"/>
</dbReference>
<feature type="transmembrane region" description="Helical" evidence="9">
    <location>
        <begin position="953"/>
        <end position="971"/>
    </location>
</feature>
<evidence type="ECO:0000256" key="4">
    <source>
        <dbReference type="ARBA" id="ARBA00022833"/>
    </source>
</evidence>
<protein>
    <recommendedName>
        <fullName evidence="7">Alpha-mannosidase</fullName>
        <ecNumber evidence="7">3.2.1.-</ecNumber>
    </recommendedName>
</protein>
<dbReference type="InterPro" id="IPR011013">
    <property type="entry name" value="Gal_mutarotase_sf_dom"/>
</dbReference>
<dbReference type="EC" id="3.2.1.-" evidence="7"/>
<dbReference type="GO" id="GO:0004559">
    <property type="term" value="F:alpha-mannosidase activity"/>
    <property type="evidence" value="ECO:0007669"/>
    <property type="project" value="InterPro"/>
</dbReference>
<comment type="caution">
    <text evidence="11">The sequence shown here is derived from an EMBL/GenBank/DDBJ whole genome shotgun (WGS) entry which is preliminary data.</text>
</comment>
<dbReference type="GO" id="GO:0005764">
    <property type="term" value="C:lysosome"/>
    <property type="evidence" value="ECO:0007669"/>
    <property type="project" value="TreeGrafter"/>
</dbReference>
<dbReference type="EMBL" id="CAJZBQ010000010">
    <property type="protein sequence ID" value="CAG9313476.1"/>
    <property type="molecule type" value="Genomic_DNA"/>
</dbReference>